<dbReference type="Gene3D" id="1.10.150.20">
    <property type="entry name" value="5' to 3' exonuclease, C-terminal subdomain"/>
    <property type="match status" value="1"/>
</dbReference>
<accession>A0A4V5UYL0</accession>
<dbReference type="OrthoDB" id="7950977at2"/>
<dbReference type="RefSeq" id="WP_137249836.1">
    <property type="nucleotide sequence ID" value="NZ_SZQA01000029.1"/>
</dbReference>
<gene>
    <name evidence="1" type="ORF">FDA94_26780</name>
</gene>
<dbReference type="AlphaFoldDB" id="A0A4V5UYL0"/>
<organism evidence="1 2">
    <name type="scientific">Herbidospora galbida</name>
    <dbReference type="NCBI Taxonomy" id="2575442"/>
    <lineage>
        <taxon>Bacteria</taxon>
        <taxon>Bacillati</taxon>
        <taxon>Actinomycetota</taxon>
        <taxon>Actinomycetes</taxon>
        <taxon>Streptosporangiales</taxon>
        <taxon>Streptosporangiaceae</taxon>
        <taxon>Herbidospora</taxon>
    </lineage>
</organism>
<dbReference type="SUPFAM" id="SSF47789">
    <property type="entry name" value="C-terminal domain of RNA polymerase alpha subunit"/>
    <property type="match status" value="1"/>
</dbReference>
<name>A0A4V5UYL0_9ACTN</name>
<keyword evidence="2" id="KW-1185">Reference proteome</keyword>
<keyword evidence="1" id="KW-0238">DNA-binding</keyword>
<evidence type="ECO:0000313" key="1">
    <source>
        <dbReference type="EMBL" id="TKK85273.1"/>
    </source>
</evidence>
<sequence length="67" mass="7427">MTELPKIGRPAERALAEAGCRTLEDVTRFTAKELLALHGMGPRGVRILTEVLDAHGLSFRDPDKIER</sequence>
<protein>
    <submittedName>
        <fullName evidence="1">DNA-binding protein</fullName>
    </submittedName>
</protein>
<evidence type="ECO:0000313" key="2">
    <source>
        <dbReference type="Proteomes" id="UP000308705"/>
    </source>
</evidence>
<dbReference type="GO" id="GO:0003677">
    <property type="term" value="F:DNA binding"/>
    <property type="evidence" value="ECO:0007669"/>
    <property type="project" value="UniProtKB-KW"/>
</dbReference>
<reference evidence="1 2" key="1">
    <citation type="submission" date="2019-04" db="EMBL/GenBank/DDBJ databases">
        <title>Herbidospora sp. NEAU-GS14.nov., a novel actinomycete isolated from soil.</title>
        <authorList>
            <person name="Han L."/>
        </authorList>
    </citation>
    <scope>NUCLEOTIDE SEQUENCE [LARGE SCALE GENOMIC DNA]</scope>
    <source>
        <strain evidence="1 2">NEAU-GS14</strain>
    </source>
</reference>
<dbReference type="Proteomes" id="UP000308705">
    <property type="component" value="Unassembled WGS sequence"/>
</dbReference>
<dbReference type="EMBL" id="SZQA01000029">
    <property type="protein sequence ID" value="TKK85273.1"/>
    <property type="molecule type" value="Genomic_DNA"/>
</dbReference>
<proteinExistence type="predicted"/>
<comment type="caution">
    <text evidence="1">The sequence shown here is derived from an EMBL/GenBank/DDBJ whole genome shotgun (WGS) entry which is preliminary data.</text>
</comment>